<accession>A0A0D8XMB4</accession>
<organism evidence="1 2">
    <name type="scientific">Dictyocaulus viviparus</name>
    <name type="common">Bovine lungworm</name>
    <dbReference type="NCBI Taxonomy" id="29172"/>
    <lineage>
        <taxon>Eukaryota</taxon>
        <taxon>Metazoa</taxon>
        <taxon>Ecdysozoa</taxon>
        <taxon>Nematoda</taxon>
        <taxon>Chromadorea</taxon>
        <taxon>Rhabditida</taxon>
        <taxon>Rhabditina</taxon>
        <taxon>Rhabditomorpha</taxon>
        <taxon>Strongyloidea</taxon>
        <taxon>Metastrongylidae</taxon>
        <taxon>Dictyocaulus</taxon>
    </lineage>
</organism>
<evidence type="ECO:0000313" key="2">
    <source>
        <dbReference type="Proteomes" id="UP000053766"/>
    </source>
</evidence>
<dbReference type="STRING" id="29172.A0A0D8XMB4"/>
<proteinExistence type="predicted"/>
<evidence type="ECO:0000313" key="1">
    <source>
        <dbReference type="EMBL" id="KJH44944.1"/>
    </source>
</evidence>
<dbReference type="Proteomes" id="UP000053766">
    <property type="component" value="Unassembled WGS sequence"/>
</dbReference>
<name>A0A0D8XMB4_DICVI</name>
<dbReference type="EMBL" id="KN716438">
    <property type="protein sequence ID" value="KJH44944.1"/>
    <property type="molecule type" value="Genomic_DNA"/>
</dbReference>
<gene>
    <name evidence="1" type="ORF">DICVIV_09020</name>
</gene>
<dbReference type="OrthoDB" id="5843571at2759"/>
<protein>
    <submittedName>
        <fullName evidence="1">Uncharacterized protein</fullName>
    </submittedName>
</protein>
<dbReference type="AlphaFoldDB" id="A0A0D8XMB4"/>
<keyword evidence="2" id="KW-1185">Reference proteome</keyword>
<reference evidence="2" key="2">
    <citation type="journal article" date="2016" name="Sci. Rep.">
        <title>Dictyocaulus viviparus genome, variome and transcriptome elucidate lungworm biology and support future intervention.</title>
        <authorList>
            <person name="McNulty S.N."/>
            <person name="Strube C."/>
            <person name="Rosa B.A."/>
            <person name="Martin J.C."/>
            <person name="Tyagi R."/>
            <person name="Choi Y.J."/>
            <person name="Wang Q."/>
            <person name="Hallsworth Pepin K."/>
            <person name="Zhang X."/>
            <person name="Ozersky P."/>
            <person name="Wilson R.K."/>
            <person name="Sternberg P.W."/>
            <person name="Gasser R.B."/>
            <person name="Mitreva M."/>
        </authorList>
    </citation>
    <scope>NUCLEOTIDE SEQUENCE [LARGE SCALE GENOMIC DNA]</scope>
    <source>
        <strain evidence="2">HannoverDv2000</strain>
    </source>
</reference>
<reference evidence="1 2" key="1">
    <citation type="submission" date="2013-11" db="EMBL/GenBank/DDBJ databases">
        <title>Draft genome of the bovine lungworm Dictyocaulus viviparus.</title>
        <authorList>
            <person name="Mitreva M."/>
        </authorList>
    </citation>
    <scope>NUCLEOTIDE SEQUENCE [LARGE SCALE GENOMIC DNA]</scope>
    <source>
        <strain evidence="1 2">HannoverDv2000</strain>
    </source>
</reference>
<sequence>MLLEKRSSLKAKLLSFDDSFLQSPRNLQSAAALPLPTTSEDNECERDARGTSNDLSLLSQSFISKMDHWQLLHPPLQDFVTPSAPPLPTDPPIWTSDAWTGDLYHPPYYTPVTYHASFQSLPRPSYYDLSMADCQQWTTPGAGHTSMDNAVTLTNIEDSNQLFVKDFAHNYPFTVDYKVPIDYAMPTVLASPGNGFQLISEVTNTLLGHG</sequence>